<dbReference type="GO" id="GO:0045892">
    <property type="term" value="P:negative regulation of DNA-templated transcription"/>
    <property type="evidence" value="ECO:0007669"/>
    <property type="project" value="UniProtKB-UniRule"/>
</dbReference>
<sequence length="339" mass="38959">MLNEVKIMNERKKMILFSIINSYVNLGEPIGSNSLLNEYSLDISSATIRNEMSTLEKMGLLEKAHTSGGRYPSDKGYRLYVNNLLENSLNEKEDENLEKILDKRYGNVSKIVETATLLLSKMTNLTAVSYTIRNNITKVINLELLKINPNMLLFIAVYDNGSLISDRIYINEEIDDEKLIEISRTLKQNIEGENLKDLAKIFEKIKNSGFKKYENLLDILEKKINNDSLSDLTKEVIIKGLGNIFNFKEFEDPIKAREFIKIFDSKERIWELIENSNNELQITIGDENEINELKDNTIITSHFNYDKDIVGQIGIIGLTRIDYKEVISDIKLISDLLSK</sequence>
<dbReference type="PANTHER" id="PTHR34824">
    <property type="entry name" value="HEAT-INDUCIBLE TRANSCRIPTION REPRESSOR HRCA"/>
    <property type="match status" value="1"/>
</dbReference>
<dbReference type="SUPFAM" id="SSF46785">
    <property type="entry name" value="Winged helix' DNA-binding domain"/>
    <property type="match status" value="1"/>
</dbReference>
<keyword evidence="1 5" id="KW-0678">Repressor</keyword>
<dbReference type="Pfam" id="PF01628">
    <property type="entry name" value="HrcA"/>
    <property type="match status" value="1"/>
</dbReference>
<dbReference type="Gene3D" id="3.30.390.60">
    <property type="entry name" value="Heat-inducible transcription repressor hrca homolog, domain 3"/>
    <property type="match status" value="1"/>
</dbReference>
<reference evidence="7 8" key="1">
    <citation type="submission" date="2009-08" db="EMBL/GenBank/DDBJ databases">
        <authorList>
            <person name="Muzny D."/>
            <person name="Qin X."/>
            <person name="Deng J."/>
            <person name="Jiang H."/>
            <person name="Liu Y."/>
            <person name="Qu J."/>
            <person name="Song X.-Z."/>
            <person name="Zhang L."/>
            <person name="Thornton R."/>
            <person name="Coyle M."/>
            <person name="Francisco L."/>
            <person name="Jackson L."/>
            <person name="Javaid M."/>
            <person name="Korchina V."/>
            <person name="Kovar C."/>
            <person name="Mata R."/>
            <person name="Mathew T."/>
            <person name="Ngo R."/>
            <person name="Nguyen L."/>
            <person name="Nguyen N."/>
            <person name="Okwuonu G."/>
            <person name="Ongeri F."/>
            <person name="Pham C."/>
            <person name="Simmons D."/>
            <person name="Wilczek-Boney K."/>
            <person name="Hale W."/>
            <person name="Jakkamsetti A."/>
            <person name="Pham P."/>
            <person name="Ruth R."/>
            <person name="San Lucas F."/>
            <person name="Warren J."/>
            <person name="Zhang J."/>
            <person name="Zhao Z."/>
            <person name="Zhou C."/>
            <person name="Zhu D."/>
            <person name="Lee S."/>
            <person name="Bess C."/>
            <person name="Blankenburg K."/>
            <person name="Forbes L."/>
            <person name="Fu Q."/>
            <person name="Gubbala S."/>
            <person name="Hirani K."/>
            <person name="Jayaseelan J.C."/>
            <person name="Lara F."/>
            <person name="Munidasa M."/>
            <person name="Palculict T."/>
            <person name="Patil S."/>
            <person name="Pu L.-L."/>
            <person name="Saada N."/>
            <person name="Tang L."/>
            <person name="Weissenberger G."/>
            <person name="Zhu Y."/>
            <person name="Hemphill L."/>
            <person name="Shang Y."/>
            <person name="Youmans B."/>
            <person name="Ayvaz T."/>
            <person name="Ross M."/>
            <person name="Santibanez J."/>
            <person name="Aqrawi P."/>
            <person name="Gross S."/>
            <person name="Joshi V."/>
            <person name="Fowler G."/>
            <person name="Nazareth L."/>
            <person name="Reid J."/>
            <person name="Worley K."/>
            <person name="Petrosino J."/>
            <person name="Highlander S."/>
            <person name="Gibbs R."/>
            <person name="Gibbs R."/>
        </authorList>
    </citation>
    <scope>NUCLEOTIDE SEQUENCE [LARGE SCALE GENOMIC DNA]</scope>
    <source>
        <strain evidence="7 8">ATCC 51170</strain>
    </source>
</reference>
<dbReference type="HOGENOM" id="CLU_050019_1_0_9"/>
<dbReference type="eggNOG" id="COG1420">
    <property type="taxonomic scope" value="Bacteria"/>
</dbReference>
<dbReference type="NCBIfam" id="TIGR00331">
    <property type="entry name" value="hrcA"/>
    <property type="match status" value="1"/>
</dbReference>
<evidence type="ECO:0000313" key="8">
    <source>
        <dbReference type="Proteomes" id="UP000003821"/>
    </source>
</evidence>
<protein>
    <recommendedName>
        <fullName evidence="5">Heat-inducible transcription repressor HrcA</fullName>
    </recommendedName>
</protein>
<gene>
    <name evidence="5 7" type="primary">hrcA</name>
    <name evidence="7" type="ORF">HMPREF0078_1006</name>
</gene>
<comment type="caution">
    <text evidence="7">The sequence shown here is derived from an EMBL/GenBank/DDBJ whole genome shotgun (WGS) entry which is preliminary data.</text>
</comment>
<dbReference type="InterPro" id="IPR002571">
    <property type="entry name" value="HrcA"/>
</dbReference>
<evidence type="ECO:0000259" key="6">
    <source>
        <dbReference type="Pfam" id="PF01628"/>
    </source>
</evidence>
<keyword evidence="4 5" id="KW-0804">Transcription</keyword>
<dbReference type="Gene3D" id="1.10.10.10">
    <property type="entry name" value="Winged helix-like DNA-binding domain superfamily/Winged helix DNA-binding domain"/>
    <property type="match status" value="1"/>
</dbReference>
<evidence type="ECO:0000256" key="3">
    <source>
        <dbReference type="ARBA" id="ARBA00023016"/>
    </source>
</evidence>
<evidence type="ECO:0000313" key="7">
    <source>
        <dbReference type="EMBL" id="EEU12561.1"/>
    </source>
</evidence>
<dbReference type="Proteomes" id="UP000003821">
    <property type="component" value="Unassembled WGS sequence"/>
</dbReference>
<evidence type="ECO:0000256" key="1">
    <source>
        <dbReference type="ARBA" id="ARBA00022491"/>
    </source>
</evidence>
<evidence type="ECO:0000256" key="2">
    <source>
        <dbReference type="ARBA" id="ARBA00023015"/>
    </source>
</evidence>
<dbReference type="PIRSF" id="PIRSF005485">
    <property type="entry name" value="HrcA"/>
    <property type="match status" value="1"/>
</dbReference>
<dbReference type="PANTHER" id="PTHR34824:SF1">
    <property type="entry name" value="HEAT-INDUCIBLE TRANSCRIPTION REPRESSOR HRCA"/>
    <property type="match status" value="1"/>
</dbReference>
<comment type="function">
    <text evidence="5">Negative regulator of class I heat shock genes (grpE-dnaK-dnaJ and groELS operons). Prevents heat-shock induction of these operons.</text>
</comment>
<dbReference type="InterPro" id="IPR029016">
    <property type="entry name" value="GAF-like_dom_sf"/>
</dbReference>
<feature type="domain" description="Heat-inducible transcription repressor HrcA C-terminal" evidence="6">
    <location>
        <begin position="110"/>
        <end position="327"/>
    </location>
</feature>
<dbReference type="EMBL" id="ACXU01000014">
    <property type="protein sequence ID" value="EEU12561.1"/>
    <property type="molecule type" value="Genomic_DNA"/>
</dbReference>
<comment type="similarity">
    <text evidence="5">Belongs to the HrcA family.</text>
</comment>
<proteinExistence type="inferred from homology"/>
<dbReference type="InterPro" id="IPR036390">
    <property type="entry name" value="WH_DNA-bd_sf"/>
</dbReference>
<dbReference type="SUPFAM" id="SSF55781">
    <property type="entry name" value="GAF domain-like"/>
    <property type="match status" value="1"/>
</dbReference>
<dbReference type="InterPro" id="IPR021153">
    <property type="entry name" value="HrcA_C"/>
</dbReference>
<evidence type="ECO:0000256" key="4">
    <source>
        <dbReference type="ARBA" id="ARBA00023163"/>
    </source>
</evidence>
<keyword evidence="3 5" id="KW-0346">Stress response</keyword>
<dbReference type="HAMAP" id="MF_00081">
    <property type="entry name" value="HrcA"/>
    <property type="match status" value="1"/>
</dbReference>
<dbReference type="GO" id="GO:0003677">
    <property type="term" value="F:DNA binding"/>
    <property type="evidence" value="ECO:0007669"/>
    <property type="project" value="InterPro"/>
</dbReference>
<dbReference type="InterPro" id="IPR036388">
    <property type="entry name" value="WH-like_DNA-bd_sf"/>
</dbReference>
<dbReference type="Gene3D" id="3.30.450.40">
    <property type="match status" value="1"/>
</dbReference>
<keyword evidence="8" id="KW-1185">Reference proteome</keyword>
<dbReference type="AlphaFoldDB" id="C7HUQ5"/>
<name>C7HUQ5_9FIRM</name>
<organism evidence="7 8">
    <name type="scientific">Anaerococcus vaginalis ATCC 51170</name>
    <dbReference type="NCBI Taxonomy" id="655811"/>
    <lineage>
        <taxon>Bacteria</taxon>
        <taxon>Bacillati</taxon>
        <taxon>Bacillota</taxon>
        <taxon>Tissierellia</taxon>
        <taxon>Tissierellales</taxon>
        <taxon>Peptoniphilaceae</taxon>
        <taxon>Anaerococcus</taxon>
    </lineage>
</organism>
<keyword evidence="2 5" id="KW-0805">Transcription regulation</keyword>
<evidence type="ECO:0000256" key="5">
    <source>
        <dbReference type="HAMAP-Rule" id="MF_00081"/>
    </source>
</evidence>
<dbReference type="InterPro" id="IPR023120">
    <property type="entry name" value="WHTH_transcript_rep_HrcA_IDD"/>
</dbReference>
<accession>C7HUQ5</accession>